<proteinExistence type="predicted"/>
<keyword evidence="2" id="KW-1185">Reference proteome</keyword>
<organism evidence="1 2">
    <name type="scientific">Stylophora pistillata</name>
    <name type="common">Smooth cauliflower coral</name>
    <dbReference type="NCBI Taxonomy" id="50429"/>
    <lineage>
        <taxon>Eukaryota</taxon>
        <taxon>Metazoa</taxon>
        <taxon>Cnidaria</taxon>
        <taxon>Anthozoa</taxon>
        <taxon>Hexacorallia</taxon>
        <taxon>Scleractinia</taxon>
        <taxon>Astrocoeniina</taxon>
        <taxon>Pocilloporidae</taxon>
        <taxon>Stylophora</taxon>
    </lineage>
</organism>
<sequence length="457" mass="52430">MRLSSLKSITRDNVIFEDAVVNQHHNERINIKVNVFNAGTVGENIAKPLVIASPFRFSFGVQPSMNKRGDVVGYTLPTPLWNNKADGSGEPTQKEFAFYEALKELKHICYQYLDDVYGTDVAESIKFPLVEKEGKAPVLYPKLMYSQKSGRIRTLFHSKEESKVDPLECLDYCKVKMSIVVDSIYLGLDYASVQLKVNDVYVHRLPQTQVQPLAVLEEDELEDEELEDGLRETYNKKGEHVGYHFLFPLHSPFSEWGLQKEADFLSALKELRSLCYERVEEVFSTEMAKELEFPMSKDCFLYPKLMYNKDTKEIRTLFYTRDEDEVEEEVEDPLFYLGKRCRVKMAIVIDCILVDETDNVASVQLKVNDVYVEPPLDRVNRLTYLSDDEEEYGVEATEPYWQTSTVSGRCMALVNNLILPDTSGQSIKSLQTKNKLDSCQKEKLIGCNDIPILGDIF</sequence>
<protein>
    <submittedName>
        <fullName evidence="1">Uncharacterized protein</fullName>
    </submittedName>
</protein>
<accession>A0A2B4R7H8</accession>
<dbReference type="AlphaFoldDB" id="A0A2B4R7H8"/>
<comment type="caution">
    <text evidence="1">The sequence shown here is derived from an EMBL/GenBank/DDBJ whole genome shotgun (WGS) entry which is preliminary data.</text>
</comment>
<evidence type="ECO:0000313" key="1">
    <source>
        <dbReference type="EMBL" id="PFX12773.1"/>
    </source>
</evidence>
<dbReference type="Proteomes" id="UP000225706">
    <property type="component" value="Unassembled WGS sequence"/>
</dbReference>
<reference evidence="2" key="1">
    <citation type="journal article" date="2017" name="bioRxiv">
        <title>Comparative analysis of the genomes of Stylophora pistillata and Acropora digitifera provides evidence for extensive differences between species of corals.</title>
        <authorList>
            <person name="Voolstra C.R."/>
            <person name="Li Y."/>
            <person name="Liew Y.J."/>
            <person name="Baumgarten S."/>
            <person name="Zoccola D."/>
            <person name="Flot J.-F."/>
            <person name="Tambutte S."/>
            <person name="Allemand D."/>
            <person name="Aranda M."/>
        </authorList>
    </citation>
    <scope>NUCLEOTIDE SEQUENCE [LARGE SCALE GENOMIC DNA]</scope>
</reference>
<name>A0A2B4R7H8_STYPI</name>
<dbReference type="Pfam" id="PF10927">
    <property type="entry name" value="DUF2738"/>
    <property type="match status" value="2"/>
</dbReference>
<evidence type="ECO:0000313" key="2">
    <source>
        <dbReference type="Proteomes" id="UP000225706"/>
    </source>
</evidence>
<dbReference type="EMBL" id="LSMT01001195">
    <property type="protein sequence ID" value="PFX12773.1"/>
    <property type="molecule type" value="Genomic_DNA"/>
</dbReference>
<dbReference type="InterPro" id="IPR024416">
    <property type="entry name" value="DUF2738"/>
</dbReference>
<gene>
    <name evidence="1" type="ORF">AWC38_SpisGene23215</name>
</gene>